<feature type="binding site" evidence="8 11">
    <location>
        <position position="246"/>
    </location>
    <ligand>
        <name>a divalent metal cation</name>
        <dbReference type="ChEBI" id="CHEBI:60240"/>
    </ligand>
</feature>
<dbReference type="GO" id="GO:0006108">
    <property type="term" value="P:malate metabolic process"/>
    <property type="evidence" value="ECO:0007669"/>
    <property type="project" value="TreeGrafter"/>
</dbReference>
<keyword evidence="3 8" id="KW-0479">Metal-binding</keyword>
<protein>
    <recommendedName>
        <fullName evidence="8">NAD-dependent malic enzyme</fullName>
        <shortName evidence="8">NAD-ME</shortName>
        <ecNumber evidence="8">1.1.1.38</ecNumber>
    </recommendedName>
</protein>
<evidence type="ECO:0000256" key="8">
    <source>
        <dbReference type="HAMAP-Rule" id="MF_01619"/>
    </source>
</evidence>
<feature type="binding site" evidence="8">
    <location>
        <position position="157"/>
    </location>
    <ligand>
        <name>NAD(+)</name>
        <dbReference type="ChEBI" id="CHEBI:57540"/>
    </ligand>
</feature>
<dbReference type="SUPFAM" id="SSF53223">
    <property type="entry name" value="Aminoacid dehydrogenase-like, N-terminal domain"/>
    <property type="match status" value="1"/>
</dbReference>
<gene>
    <name evidence="8" type="primary">maeA</name>
    <name evidence="13" type="ORF">IG609_012805</name>
</gene>
<dbReference type="GO" id="GO:0004471">
    <property type="term" value="F:malate dehydrogenase (decarboxylating) (NAD+) activity"/>
    <property type="evidence" value="ECO:0007669"/>
    <property type="project" value="UniProtKB-UniRule"/>
</dbReference>
<feature type="binding site" evidence="10">
    <location>
        <position position="418"/>
    </location>
    <ligand>
        <name>(S)-malate</name>
        <dbReference type="ChEBI" id="CHEBI:15589"/>
    </ligand>
</feature>
<evidence type="ECO:0000256" key="3">
    <source>
        <dbReference type="ARBA" id="ARBA00022723"/>
    </source>
</evidence>
<comment type="catalytic activity">
    <reaction evidence="6 8">
        <text>oxaloacetate + H(+) = pyruvate + CO2</text>
        <dbReference type="Rhea" id="RHEA:15641"/>
        <dbReference type="ChEBI" id="CHEBI:15361"/>
        <dbReference type="ChEBI" id="CHEBI:15378"/>
        <dbReference type="ChEBI" id="CHEBI:16452"/>
        <dbReference type="ChEBI" id="CHEBI:16526"/>
        <dbReference type="EC" id="1.1.1.38"/>
    </reaction>
</comment>
<feature type="active site" description="Proton acceptor" evidence="8 9">
    <location>
        <position position="175"/>
    </location>
</feature>
<evidence type="ECO:0000256" key="1">
    <source>
        <dbReference type="ARBA" id="ARBA00001936"/>
    </source>
</evidence>
<dbReference type="GO" id="GO:0008948">
    <property type="term" value="F:oxaloacetate decarboxylase activity"/>
    <property type="evidence" value="ECO:0007669"/>
    <property type="project" value="UniProtKB-UniRule"/>
</dbReference>
<dbReference type="HAMAP" id="MF_01619">
    <property type="entry name" value="NAD_malic_enz"/>
    <property type="match status" value="1"/>
</dbReference>
<evidence type="ECO:0000256" key="4">
    <source>
        <dbReference type="ARBA" id="ARBA00023002"/>
    </source>
</evidence>
<comment type="cofactor">
    <cofactor evidence="8 11">
        <name>Mg(2+)</name>
        <dbReference type="ChEBI" id="CHEBI:18420"/>
    </cofactor>
    <cofactor evidence="8 11">
        <name>Mn(2+)</name>
        <dbReference type="ChEBI" id="CHEBI:29035"/>
    </cofactor>
    <text evidence="8 11">Divalent metal cations. Prefers magnesium or manganese.</text>
</comment>
<dbReference type="NCBIfam" id="NF010052">
    <property type="entry name" value="PRK13529.1"/>
    <property type="match status" value="1"/>
</dbReference>
<evidence type="ECO:0000256" key="6">
    <source>
        <dbReference type="ARBA" id="ARBA00050168"/>
    </source>
</evidence>
<dbReference type="Gene3D" id="3.40.50.10380">
    <property type="entry name" value="Malic enzyme, N-terminal domain"/>
    <property type="match status" value="1"/>
</dbReference>
<dbReference type="InterPro" id="IPR037062">
    <property type="entry name" value="Malic_N_dom_sf"/>
</dbReference>
<dbReference type="Pfam" id="PF03949">
    <property type="entry name" value="Malic_M"/>
    <property type="match status" value="1"/>
</dbReference>
<dbReference type="FunFam" id="3.40.50.720:FF:000055">
    <property type="entry name" value="NAD-dependent malic enzyme"/>
    <property type="match status" value="1"/>
</dbReference>
<accession>A0A9Q2EW32</accession>
<evidence type="ECO:0000256" key="7">
    <source>
        <dbReference type="ARBA" id="ARBA00052591"/>
    </source>
</evidence>
<dbReference type="InterPro" id="IPR012301">
    <property type="entry name" value="Malic_N_dom"/>
</dbReference>
<dbReference type="EMBL" id="CP065177">
    <property type="protein sequence ID" value="URG47701.1"/>
    <property type="molecule type" value="Genomic_DNA"/>
</dbReference>
<feature type="binding site" evidence="8 11">
    <location>
        <position position="247"/>
    </location>
    <ligand>
        <name>a divalent metal cation</name>
        <dbReference type="ChEBI" id="CHEBI:60240"/>
    </ligand>
</feature>
<name>A0A9Q2EW32_9GAMM</name>
<evidence type="ECO:0000256" key="11">
    <source>
        <dbReference type="PIRSR" id="PIRSR000106-3"/>
    </source>
</evidence>
<dbReference type="PANTHER" id="PTHR23406:SF34">
    <property type="entry name" value="NAD-DEPENDENT MALIC ENZYME, MITOCHONDRIAL"/>
    <property type="match status" value="1"/>
</dbReference>
<dbReference type="GO" id="GO:0051287">
    <property type="term" value="F:NAD binding"/>
    <property type="evidence" value="ECO:0007669"/>
    <property type="project" value="InterPro"/>
</dbReference>
<sequence length="565" mass="62700">MELEYESKRPLHIPYAGPILLEFPLLNKGSAFTEEERANFNLHGLLPEAVETIEEQAERAWRQYQEFKHDIEKHVYLRNIQDTNETLFYRLLDGHLSEMMPIIYTPTVGEACEHFSDIYRRARGLFISYPNRAHIDDMLQNATKQNVKVIVVTDGERILGLGDQGIGGMGIPIGKLSLYTACGGISPAYTLPVVLDVGTNNPQRLNDPLYMGWRHPRITDDEYYEFVDEFIQAVKRRWPNVLLQFEDFAQKNATPLLNRYRDEICSFNDDIQGTAAVAIGSLIAASRAAGTQLRDQTVAFLGAGSAGCGIAEQIVAQMKSEGLSEEEARARVFMVDRFGLLTDKLPNLLDFQSKLVQKSELLADWDCNSDAISLLEVVRNAKPTILIGVSGQPGLFTEEIIREMHKHCARPIVMPLSNPTSRVEARPEDIIRWTEGAALVATGSPFAPVNYQGKIFPIAQCNNSYIFPGIGLGVLASGAKRITDGMLMAASRALADCSPLANNGEGALLPDLSDIQQVSKRIALDVGKAAQLQGVAVVTSADALQKAIEHNFWQPQYRSYKRTSF</sequence>
<comment type="cofactor">
    <cofactor evidence="1">
        <name>Mn(2+)</name>
        <dbReference type="ChEBI" id="CHEBI:29035"/>
    </cofactor>
</comment>
<evidence type="ECO:0000256" key="2">
    <source>
        <dbReference type="ARBA" id="ARBA00008785"/>
    </source>
</evidence>
<dbReference type="PANTHER" id="PTHR23406">
    <property type="entry name" value="MALIC ENZYME-RELATED"/>
    <property type="match status" value="1"/>
</dbReference>
<dbReference type="GO" id="GO:0005829">
    <property type="term" value="C:cytosol"/>
    <property type="evidence" value="ECO:0007669"/>
    <property type="project" value="TreeGrafter"/>
</dbReference>
<dbReference type="SMART" id="SM00919">
    <property type="entry name" value="Malic_M"/>
    <property type="match status" value="1"/>
</dbReference>
<evidence type="ECO:0000256" key="9">
    <source>
        <dbReference type="PIRSR" id="PIRSR000106-1"/>
    </source>
</evidence>
<dbReference type="CDD" id="cd05312">
    <property type="entry name" value="NAD_bind_1_malic_enz"/>
    <property type="match status" value="1"/>
</dbReference>
<dbReference type="RefSeq" id="WP_180786002.1">
    <property type="nucleotide sequence ID" value="NZ_CP065177.1"/>
</dbReference>
<reference evidence="13 14" key="1">
    <citation type="journal article" date="2021" name="Int. J. Syst. Evol. Microbiol.">
        <title>&lt;i&gt;Pectobacterium quasiaquaticum&lt;/i&gt; sp. nov., isolated from waterways.</title>
        <authorList>
            <person name="Ben Moussa H."/>
            <person name="Pedron J."/>
            <person name="Bertrand C."/>
            <person name="Hecquet A."/>
            <person name="Barny M.A."/>
        </authorList>
    </citation>
    <scope>NUCLEOTIDE SEQUENCE [LARGE SCALE GENOMIC DNA]</scope>
    <source>
        <strain evidence="13 14">A477-S1-J17</strain>
    </source>
</reference>
<comment type="subunit">
    <text evidence="8">Homotetramer.</text>
</comment>
<dbReference type="EC" id="1.1.1.38" evidence="8"/>
<dbReference type="SMART" id="SM01274">
    <property type="entry name" value="malic"/>
    <property type="match status" value="1"/>
</dbReference>
<comment type="catalytic activity">
    <reaction evidence="7 8">
        <text>(S)-malate + NAD(+) = pyruvate + CO2 + NADH</text>
        <dbReference type="Rhea" id="RHEA:12653"/>
        <dbReference type="ChEBI" id="CHEBI:15361"/>
        <dbReference type="ChEBI" id="CHEBI:15589"/>
        <dbReference type="ChEBI" id="CHEBI:16526"/>
        <dbReference type="ChEBI" id="CHEBI:57540"/>
        <dbReference type="ChEBI" id="CHEBI:57945"/>
        <dbReference type="EC" id="1.1.1.38"/>
    </reaction>
</comment>
<feature type="binding site" evidence="10">
    <location>
        <position position="462"/>
    </location>
    <ligand>
        <name>(S)-malate</name>
        <dbReference type="ChEBI" id="CHEBI:15589"/>
    </ligand>
</feature>
<dbReference type="PIRSF" id="PIRSF000106">
    <property type="entry name" value="ME"/>
    <property type="match status" value="1"/>
</dbReference>
<dbReference type="PROSITE" id="PS00331">
    <property type="entry name" value="MALIC_ENZYMES"/>
    <property type="match status" value="1"/>
</dbReference>
<dbReference type="Pfam" id="PF00390">
    <property type="entry name" value="malic"/>
    <property type="match status" value="1"/>
</dbReference>
<evidence type="ECO:0000256" key="5">
    <source>
        <dbReference type="ARBA" id="ARBA00023027"/>
    </source>
</evidence>
<keyword evidence="5 8" id="KW-0520">NAD</keyword>
<dbReference type="PRINTS" id="PR00072">
    <property type="entry name" value="MALOXRDTASE"/>
</dbReference>
<organism evidence="13 14">
    <name type="scientific">Pectobacterium quasiaquaticum</name>
    <dbReference type="NCBI Taxonomy" id="2774015"/>
    <lineage>
        <taxon>Bacteria</taxon>
        <taxon>Pseudomonadati</taxon>
        <taxon>Pseudomonadota</taxon>
        <taxon>Gammaproteobacteria</taxon>
        <taxon>Enterobacterales</taxon>
        <taxon>Pectobacteriaceae</taxon>
        <taxon>Pectobacterium</taxon>
    </lineage>
</organism>
<feature type="active site" description="Proton donor" evidence="8 9">
    <location>
        <position position="104"/>
    </location>
</feature>
<dbReference type="GO" id="GO:0046872">
    <property type="term" value="F:metal ion binding"/>
    <property type="evidence" value="ECO:0007669"/>
    <property type="project" value="UniProtKB-KW"/>
</dbReference>
<evidence type="ECO:0000313" key="14">
    <source>
        <dbReference type="Proteomes" id="UP000806577"/>
    </source>
</evidence>
<keyword evidence="14" id="KW-1185">Reference proteome</keyword>
<proteinExistence type="inferred from homology"/>
<feature type="site" description="Important for activity" evidence="8">
    <location>
        <position position="270"/>
    </location>
</feature>
<dbReference type="InterPro" id="IPR036291">
    <property type="entry name" value="NAD(P)-bd_dom_sf"/>
</dbReference>
<evidence type="ECO:0000313" key="13">
    <source>
        <dbReference type="EMBL" id="URG47701.1"/>
    </source>
</evidence>
<comment type="similarity">
    <text evidence="2 8 12">Belongs to the malic enzymes family.</text>
</comment>
<feature type="binding site" evidence="8 11">
    <location>
        <position position="270"/>
    </location>
    <ligand>
        <name>a divalent metal cation</name>
        <dbReference type="ChEBI" id="CHEBI:60240"/>
    </ligand>
</feature>
<dbReference type="Gene3D" id="3.40.50.720">
    <property type="entry name" value="NAD(P)-binding Rossmann-like Domain"/>
    <property type="match status" value="1"/>
</dbReference>
<dbReference type="Proteomes" id="UP000806577">
    <property type="component" value="Chromosome"/>
</dbReference>
<feature type="binding site" evidence="8">
    <location>
        <position position="270"/>
    </location>
    <ligand>
        <name>NAD(+)</name>
        <dbReference type="ChEBI" id="CHEBI:57540"/>
    </ligand>
</feature>
<dbReference type="InterPro" id="IPR046346">
    <property type="entry name" value="Aminoacid_DH-like_N_sf"/>
</dbReference>
<dbReference type="FunFam" id="3.40.50.10380:FF:000001">
    <property type="entry name" value="NAD-dependent malic enzyme"/>
    <property type="match status" value="1"/>
</dbReference>
<dbReference type="InterPro" id="IPR001891">
    <property type="entry name" value="Malic_OxRdtase"/>
</dbReference>
<evidence type="ECO:0000256" key="10">
    <source>
        <dbReference type="PIRSR" id="PIRSR000106-2"/>
    </source>
</evidence>
<feature type="binding site" evidence="10">
    <location>
        <position position="157"/>
    </location>
    <ligand>
        <name>(S)-malate</name>
        <dbReference type="ChEBI" id="CHEBI:15589"/>
    </ligand>
</feature>
<dbReference type="InterPro" id="IPR012302">
    <property type="entry name" value="Malic_NAD-bd"/>
</dbReference>
<dbReference type="AlphaFoldDB" id="A0A9Q2EW32"/>
<dbReference type="InterPro" id="IPR023667">
    <property type="entry name" value="NAD_malic_enz_proteobac"/>
</dbReference>
<dbReference type="KEGG" id="pqu:IG609_012805"/>
<keyword evidence="4 8" id="KW-0560">Oxidoreductase</keyword>
<evidence type="ECO:0000256" key="12">
    <source>
        <dbReference type="RuleBase" id="RU003427"/>
    </source>
</evidence>
<dbReference type="InterPro" id="IPR015884">
    <property type="entry name" value="Malic_enzyme_CS"/>
</dbReference>
<dbReference type="SUPFAM" id="SSF51735">
    <property type="entry name" value="NAD(P)-binding Rossmann-fold domains"/>
    <property type="match status" value="1"/>
</dbReference>
<feature type="binding site" evidence="8">
    <location>
        <position position="418"/>
    </location>
    <ligand>
        <name>NAD(+)</name>
        <dbReference type="ChEBI" id="CHEBI:57540"/>
    </ligand>
</feature>